<comment type="caution">
    <text evidence="1">The sequence shown here is derived from an EMBL/GenBank/DDBJ whole genome shotgun (WGS) entry which is preliminary data.</text>
</comment>
<dbReference type="AlphaFoldDB" id="A0AAV2VI52"/>
<accession>A0AAV2VI52</accession>
<dbReference type="EMBL" id="CAOF01000001">
    <property type="protein sequence ID" value="CCO44119.1"/>
    <property type="molecule type" value="Genomic_DNA"/>
</dbReference>
<evidence type="ECO:0000313" key="2">
    <source>
        <dbReference type="Proteomes" id="UP000018211"/>
    </source>
</evidence>
<sequence>MPFRYFLHALTPLNLTALNVSADLFSSIDVFAVSNRLD</sequence>
<organism evidence="1 2">
    <name type="scientific">Vibrio nigripulchritudo SOn1</name>
    <dbReference type="NCBI Taxonomy" id="1238450"/>
    <lineage>
        <taxon>Bacteria</taxon>
        <taxon>Pseudomonadati</taxon>
        <taxon>Pseudomonadota</taxon>
        <taxon>Gammaproteobacteria</taxon>
        <taxon>Vibrionales</taxon>
        <taxon>Vibrionaceae</taxon>
        <taxon>Vibrio</taxon>
    </lineage>
</organism>
<name>A0AAV2VI52_9VIBR</name>
<proteinExistence type="predicted"/>
<protein>
    <submittedName>
        <fullName evidence="1">Uncharacterized protein</fullName>
    </submittedName>
</protein>
<gene>
    <name evidence="1" type="ORF">VIBNISOn1_10025</name>
</gene>
<evidence type="ECO:0000313" key="1">
    <source>
        <dbReference type="EMBL" id="CCO44119.1"/>
    </source>
</evidence>
<dbReference type="Proteomes" id="UP000018211">
    <property type="component" value="Unassembled WGS sequence"/>
</dbReference>
<reference evidence="1 2" key="1">
    <citation type="journal article" date="2013" name="ISME J.">
        <title>Comparative genomics of pathogenic lineages of Vibrio nigripulchritudo identifies virulence-associated traits.</title>
        <authorList>
            <person name="Goudenege D."/>
            <person name="Labreuche Y."/>
            <person name="Krin E."/>
            <person name="Ansquer D."/>
            <person name="Mangenot S."/>
            <person name="Calteau A."/>
            <person name="Medigue C."/>
            <person name="Mazel D."/>
            <person name="Polz M.F."/>
            <person name="Le Roux F."/>
        </authorList>
    </citation>
    <scope>NUCLEOTIDE SEQUENCE [LARGE SCALE GENOMIC DNA]</scope>
    <source>
        <strain evidence="1 2">SOn1</strain>
    </source>
</reference>